<dbReference type="Gene3D" id="3.40.50.300">
    <property type="entry name" value="P-loop containing nucleotide triphosphate hydrolases"/>
    <property type="match status" value="2"/>
</dbReference>
<dbReference type="Proteomes" id="UP000593567">
    <property type="component" value="Unassembled WGS sequence"/>
</dbReference>
<keyword evidence="2 5" id="KW-0378">Hydrolase</keyword>
<evidence type="ECO:0000313" key="9">
    <source>
        <dbReference type="EMBL" id="KAF6039895.1"/>
    </source>
</evidence>
<comment type="caution">
    <text evidence="9">The sequence shown here is derived from an EMBL/GenBank/DDBJ whole genome shotgun (WGS) entry which is preliminary data.</text>
</comment>
<dbReference type="OrthoDB" id="10261904at2759"/>
<evidence type="ECO:0000256" key="2">
    <source>
        <dbReference type="ARBA" id="ARBA00022801"/>
    </source>
</evidence>
<dbReference type="Pfam" id="PF00270">
    <property type="entry name" value="DEAD"/>
    <property type="match status" value="1"/>
</dbReference>
<evidence type="ECO:0000259" key="7">
    <source>
        <dbReference type="PROSITE" id="PS51192"/>
    </source>
</evidence>
<dbReference type="GO" id="GO:0003676">
    <property type="term" value="F:nucleic acid binding"/>
    <property type="evidence" value="ECO:0007669"/>
    <property type="project" value="InterPro"/>
</dbReference>
<reference evidence="9" key="1">
    <citation type="submission" date="2020-06" db="EMBL/GenBank/DDBJ databases">
        <title>Draft genome of Bugula neritina, a colonial animal packing powerful symbionts and potential medicines.</title>
        <authorList>
            <person name="Rayko M."/>
        </authorList>
    </citation>
    <scope>NUCLEOTIDE SEQUENCE [LARGE SCALE GENOMIC DNA]</scope>
    <source>
        <strain evidence="9">Kwan_BN1</strain>
    </source>
</reference>
<gene>
    <name evidence="9" type="ORF">EB796_001747</name>
</gene>
<evidence type="ECO:0000256" key="5">
    <source>
        <dbReference type="RuleBase" id="RU000492"/>
    </source>
</evidence>
<dbReference type="PROSITE" id="PS00039">
    <property type="entry name" value="DEAD_ATP_HELICASE"/>
    <property type="match status" value="1"/>
</dbReference>
<dbReference type="CDD" id="cd18787">
    <property type="entry name" value="SF2_C_DEAD"/>
    <property type="match status" value="1"/>
</dbReference>
<dbReference type="PROSITE" id="PS51192">
    <property type="entry name" value="HELICASE_ATP_BIND_1"/>
    <property type="match status" value="1"/>
</dbReference>
<feature type="compositionally biased region" description="Polar residues" evidence="6">
    <location>
        <begin position="346"/>
        <end position="355"/>
    </location>
</feature>
<organism evidence="9 10">
    <name type="scientific">Bugula neritina</name>
    <name type="common">Brown bryozoan</name>
    <name type="synonym">Sertularia neritina</name>
    <dbReference type="NCBI Taxonomy" id="10212"/>
    <lineage>
        <taxon>Eukaryota</taxon>
        <taxon>Metazoa</taxon>
        <taxon>Spiralia</taxon>
        <taxon>Lophotrochozoa</taxon>
        <taxon>Bryozoa</taxon>
        <taxon>Gymnolaemata</taxon>
        <taxon>Cheilostomatida</taxon>
        <taxon>Flustrina</taxon>
        <taxon>Buguloidea</taxon>
        <taxon>Bugulidae</taxon>
        <taxon>Bugula</taxon>
    </lineage>
</organism>
<dbReference type="InterPro" id="IPR001650">
    <property type="entry name" value="Helicase_C-like"/>
</dbReference>
<dbReference type="AlphaFoldDB" id="A0A7J7KP58"/>
<dbReference type="InterPro" id="IPR027417">
    <property type="entry name" value="P-loop_NTPase"/>
</dbReference>
<feature type="domain" description="Helicase ATP-binding" evidence="7">
    <location>
        <begin position="1"/>
        <end position="101"/>
    </location>
</feature>
<feature type="domain" description="Helicase C-terminal" evidence="8">
    <location>
        <begin position="128"/>
        <end position="276"/>
    </location>
</feature>
<keyword evidence="3 5" id="KW-0347">Helicase</keyword>
<dbReference type="InterPro" id="IPR014001">
    <property type="entry name" value="Helicase_ATP-bd"/>
</dbReference>
<dbReference type="PROSITE" id="PS51194">
    <property type="entry name" value="HELICASE_CTER"/>
    <property type="match status" value="1"/>
</dbReference>
<protein>
    <submittedName>
        <fullName evidence="9">DDX49</fullName>
    </submittedName>
</protein>
<evidence type="ECO:0000256" key="3">
    <source>
        <dbReference type="ARBA" id="ARBA00022806"/>
    </source>
</evidence>
<sequence>MSVDYIQQGQDLTEKPHILISTPGRLADLLENTDTFNLNKIKFLVLDEADRLLTDFGDFAEQMEPIFKRIPTQRQTLLFSATMSDTFKELQRSAMTEPFFYETVSQVATVEQLEQLYMLCPYEVKDAYLVQILREFLKENKNSLIMVFSHTCKYVQILGMILKELGFSNCVLHSMTRQQLRLEAMSLFKSHQVRILVATDLASRGLDIPTCDLVINHSVPTRPQDYIHRVGRTARAGRVGRAITLVSQFDVKLIQAVEERINTVLAAVGFDLDLLVVDTKLTEYKIDEKEVSKILLQVAVARREAEIDPDVEEKLREKKIRLKRKEAMAKAKERDARRKAEAEAELSSQDTAEAS</sequence>
<evidence type="ECO:0000259" key="8">
    <source>
        <dbReference type="PROSITE" id="PS51194"/>
    </source>
</evidence>
<dbReference type="InterPro" id="IPR011545">
    <property type="entry name" value="DEAD/DEAH_box_helicase_dom"/>
</dbReference>
<dbReference type="EMBL" id="VXIV02000200">
    <property type="protein sequence ID" value="KAF6039895.1"/>
    <property type="molecule type" value="Genomic_DNA"/>
</dbReference>
<accession>A0A7J7KP58</accession>
<feature type="region of interest" description="Disordered" evidence="6">
    <location>
        <begin position="330"/>
        <end position="355"/>
    </location>
</feature>
<proteinExistence type="inferred from homology"/>
<evidence type="ECO:0000256" key="6">
    <source>
        <dbReference type="SAM" id="MobiDB-lite"/>
    </source>
</evidence>
<dbReference type="GO" id="GO:0003724">
    <property type="term" value="F:RNA helicase activity"/>
    <property type="evidence" value="ECO:0007669"/>
    <property type="project" value="TreeGrafter"/>
</dbReference>
<keyword evidence="4 5" id="KW-0067">ATP-binding</keyword>
<dbReference type="GO" id="GO:0005829">
    <property type="term" value="C:cytosol"/>
    <property type="evidence" value="ECO:0007669"/>
    <property type="project" value="TreeGrafter"/>
</dbReference>
<dbReference type="Pfam" id="PF00271">
    <property type="entry name" value="Helicase_C"/>
    <property type="match status" value="1"/>
</dbReference>
<dbReference type="GO" id="GO:0016787">
    <property type="term" value="F:hydrolase activity"/>
    <property type="evidence" value="ECO:0007669"/>
    <property type="project" value="UniProtKB-KW"/>
</dbReference>
<comment type="similarity">
    <text evidence="5">Belongs to the DEAD box helicase family.</text>
</comment>
<dbReference type="InterPro" id="IPR000629">
    <property type="entry name" value="RNA-helicase_DEAD-box_CS"/>
</dbReference>
<evidence type="ECO:0000256" key="4">
    <source>
        <dbReference type="ARBA" id="ARBA00022840"/>
    </source>
</evidence>
<feature type="compositionally biased region" description="Basic and acidic residues" evidence="6">
    <location>
        <begin position="330"/>
        <end position="342"/>
    </location>
</feature>
<dbReference type="GO" id="GO:0005524">
    <property type="term" value="F:ATP binding"/>
    <property type="evidence" value="ECO:0007669"/>
    <property type="project" value="UniProtKB-KW"/>
</dbReference>
<dbReference type="SMART" id="SM00490">
    <property type="entry name" value="HELICc"/>
    <property type="match status" value="1"/>
</dbReference>
<dbReference type="PANTHER" id="PTHR47959">
    <property type="entry name" value="ATP-DEPENDENT RNA HELICASE RHLE-RELATED"/>
    <property type="match status" value="1"/>
</dbReference>
<keyword evidence="10" id="KW-1185">Reference proteome</keyword>
<name>A0A7J7KP58_BUGNE</name>
<dbReference type="SUPFAM" id="SSF52540">
    <property type="entry name" value="P-loop containing nucleoside triphosphate hydrolases"/>
    <property type="match status" value="1"/>
</dbReference>
<dbReference type="InterPro" id="IPR050079">
    <property type="entry name" value="DEAD_box_RNA_helicase"/>
</dbReference>
<evidence type="ECO:0000313" key="10">
    <source>
        <dbReference type="Proteomes" id="UP000593567"/>
    </source>
</evidence>
<evidence type="ECO:0000256" key="1">
    <source>
        <dbReference type="ARBA" id="ARBA00022741"/>
    </source>
</evidence>
<dbReference type="PANTHER" id="PTHR47959:SF25">
    <property type="entry name" value="RNA HELICASE"/>
    <property type="match status" value="1"/>
</dbReference>
<keyword evidence="1 5" id="KW-0547">Nucleotide-binding</keyword>